<accession>A0ABT3N6U0</accession>
<evidence type="ECO:0000313" key="1">
    <source>
        <dbReference type="EMBL" id="MCW7753175.1"/>
    </source>
</evidence>
<comment type="caution">
    <text evidence="1">The sequence shown here is derived from an EMBL/GenBank/DDBJ whole genome shotgun (WGS) entry which is preliminary data.</text>
</comment>
<name>A0ABT3N6U0_9BACT</name>
<dbReference type="RefSeq" id="WP_265424032.1">
    <property type="nucleotide sequence ID" value="NZ_JAPFPW010000003.1"/>
</dbReference>
<gene>
    <name evidence="1" type="ORF">OOT00_04150</name>
</gene>
<dbReference type="InterPro" id="IPR027396">
    <property type="entry name" value="DsrEFH-like"/>
</dbReference>
<evidence type="ECO:0000313" key="2">
    <source>
        <dbReference type="Proteomes" id="UP001209681"/>
    </source>
</evidence>
<protein>
    <submittedName>
        <fullName evidence="1">Cytoplasmic protein</fullName>
    </submittedName>
</protein>
<reference evidence="1 2" key="1">
    <citation type="submission" date="2022-11" db="EMBL/GenBank/DDBJ databases">
        <title>Desulfobotulus tamanensis H1 sp. nov. - anaerobic, alkaliphilic, sulphate reducing bacterium isolated from terrestrial mud volcano.</title>
        <authorList>
            <person name="Frolova A."/>
            <person name="Merkel A.Y."/>
            <person name="Slobodkin A.I."/>
        </authorList>
    </citation>
    <scope>NUCLEOTIDE SEQUENCE [LARGE SCALE GENOMIC DNA]</scope>
    <source>
        <strain evidence="1 2">H1</strain>
    </source>
</reference>
<keyword evidence="2" id="KW-1185">Reference proteome</keyword>
<proteinExistence type="predicted"/>
<dbReference type="Proteomes" id="UP001209681">
    <property type="component" value="Unassembled WGS sequence"/>
</dbReference>
<sequence>MQKTALFVFNGDPMCFIHVLLNGLDMHERGDEVALVLEGSSTALIPELEKEAHPLHALWRKALDAEIVAGACRACCSKMKALQAAEKAGLSLLDDMAGHPSMTAFRDGGYTLLTF</sequence>
<organism evidence="1 2">
    <name type="scientific">Desulfobotulus pelophilus</name>
    <dbReference type="NCBI Taxonomy" id="2823377"/>
    <lineage>
        <taxon>Bacteria</taxon>
        <taxon>Pseudomonadati</taxon>
        <taxon>Thermodesulfobacteriota</taxon>
        <taxon>Desulfobacteria</taxon>
        <taxon>Desulfobacterales</taxon>
        <taxon>Desulfobacteraceae</taxon>
        <taxon>Desulfobotulus</taxon>
    </lineage>
</organism>
<dbReference type="EMBL" id="JAPFPW010000003">
    <property type="protein sequence ID" value="MCW7753175.1"/>
    <property type="molecule type" value="Genomic_DNA"/>
</dbReference>
<dbReference type="SUPFAM" id="SSF75169">
    <property type="entry name" value="DsrEFH-like"/>
    <property type="match status" value="1"/>
</dbReference>